<dbReference type="Pfam" id="PF05119">
    <property type="entry name" value="Terminase_4"/>
    <property type="match status" value="1"/>
</dbReference>
<reference evidence="2 3" key="1">
    <citation type="submission" date="2015-03" db="EMBL/GenBank/DDBJ databases">
        <authorList>
            <consortium name="Pathogen Informatics"/>
            <person name="Murphy D."/>
        </authorList>
    </citation>
    <scope>NUCLEOTIDE SEQUENCE [LARGE SCALE GENOMIC DNA]</scope>
    <source>
        <strain evidence="2 3">IP05342</strain>
    </source>
</reference>
<comment type="caution">
    <text evidence="2">The sequence shown here is derived from an EMBL/GenBank/DDBJ whole genome shotgun (WGS) entry which is preliminary data.</text>
</comment>
<dbReference type="InterPro" id="IPR006448">
    <property type="entry name" value="Phage_term_ssu_P27"/>
</dbReference>
<evidence type="ECO:0000313" key="3">
    <source>
        <dbReference type="Proteomes" id="UP000041601"/>
    </source>
</evidence>
<dbReference type="NCBIfam" id="TIGR01558">
    <property type="entry name" value="sm_term_P27"/>
    <property type="match status" value="1"/>
</dbReference>
<accession>A0ABP1Y571</accession>
<dbReference type="RefSeq" id="WP_050156406.1">
    <property type="nucleotide sequence ID" value="NZ_CPXJ01000032.1"/>
</dbReference>
<dbReference type="EMBL" id="CPXJ01000032">
    <property type="protein sequence ID" value="CND97231.1"/>
    <property type="molecule type" value="Genomic_DNA"/>
</dbReference>
<dbReference type="Proteomes" id="UP000041601">
    <property type="component" value="Unassembled WGS sequence"/>
</dbReference>
<gene>
    <name evidence="2" type="ORF">ERS137959_02692</name>
</gene>
<evidence type="ECO:0000256" key="1">
    <source>
        <dbReference type="SAM" id="MobiDB-lite"/>
    </source>
</evidence>
<protein>
    <submittedName>
        <fullName evidence="2">Phage terminase, small subunit</fullName>
    </submittedName>
</protein>
<evidence type="ECO:0000313" key="2">
    <source>
        <dbReference type="EMBL" id="CND97231.1"/>
    </source>
</evidence>
<feature type="region of interest" description="Disordered" evidence="1">
    <location>
        <begin position="1"/>
        <end position="41"/>
    </location>
</feature>
<organism evidence="2 3">
    <name type="scientific">Yersinia enterocolitica</name>
    <dbReference type="NCBI Taxonomy" id="630"/>
    <lineage>
        <taxon>Bacteria</taxon>
        <taxon>Pseudomonadati</taxon>
        <taxon>Pseudomonadota</taxon>
        <taxon>Gammaproteobacteria</taxon>
        <taxon>Enterobacterales</taxon>
        <taxon>Yersiniaceae</taxon>
        <taxon>Yersinia</taxon>
    </lineage>
</organism>
<keyword evidence="3" id="KW-1185">Reference proteome</keyword>
<proteinExistence type="predicted"/>
<name>A0ABP1Y571_YEREN</name>
<sequence>MAGAPGRSGRRAKPTARKELAGNPGKRALNKDEPAFTPIKGASPPEWFDEYASTMWVLAAKELCAQQVLCATDLHNLEMFCVAYSTARKSQKHVAEHGVVMVGATGGPVKNPALTALNEAMKQLASFGGMLGLDPSSRARLVGAGKKTSKNPFTNL</sequence>